<evidence type="ECO:0000313" key="2">
    <source>
        <dbReference type="Proteomes" id="UP000039021"/>
    </source>
</evidence>
<organism evidence="1 2">
    <name type="scientific">Mycobacterium tuberculosis</name>
    <dbReference type="NCBI Taxonomy" id="1773"/>
    <lineage>
        <taxon>Bacteria</taxon>
        <taxon>Bacillati</taxon>
        <taxon>Actinomycetota</taxon>
        <taxon>Actinomycetes</taxon>
        <taxon>Mycobacteriales</taxon>
        <taxon>Mycobacteriaceae</taxon>
        <taxon>Mycobacterium</taxon>
        <taxon>Mycobacterium tuberculosis complex</taxon>
    </lineage>
</organism>
<evidence type="ECO:0000313" key="1">
    <source>
        <dbReference type="EMBL" id="COY02301.1"/>
    </source>
</evidence>
<gene>
    <name evidence="1" type="ORF">ERS007739_02020</name>
</gene>
<reference evidence="2" key="1">
    <citation type="submission" date="2015-03" db="EMBL/GenBank/DDBJ databases">
        <authorList>
            <consortium name="Pathogen Informatics"/>
        </authorList>
    </citation>
    <scope>NUCLEOTIDE SEQUENCE [LARGE SCALE GENOMIC DNA]</scope>
    <source>
        <strain evidence="2">N09902308</strain>
    </source>
</reference>
<sequence>MNTWRPALAENSRNRVLAASRSARPLKILPISKCCSATPHSKPIARMVFHTTLKML</sequence>
<dbReference type="EMBL" id="CSBK01000864">
    <property type="protein sequence ID" value="COY02301.1"/>
    <property type="molecule type" value="Genomic_DNA"/>
</dbReference>
<name>A0A916PBK2_MYCTX</name>
<dbReference type="AlphaFoldDB" id="A0A916PBK2"/>
<accession>A0A916PBK2</accession>
<comment type="caution">
    <text evidence="1">The sequence shown here is derived from an EMBL/GenBank/DDBJ whole genome shotgun (WGS) entry which is preliminary data.</text>
</comment>
<dbReference type="Proteomes" id="UP000039021">
    <property type="component" value="Unassembled WGS sequence"/>
</dbReference>
<protein>
    <submittedName>
        <fullName evidence="1">Uncharacterized protein</fullName>
    </submittedName>
</protein>
<proteinExistence type="predicted"/>